<protein>
    <submittedName>
        <fullName evidence="1">Uncharacterized protein</fullName>
    </submittedName>
</protein>
<name>A0A0A9BI25_ARUDO</name>
<sequence length="9" mass="954">MELTESSAS</sequence>
<proteinExistence type="predicted"/>
<reference evidence="1" key="1">
    <citation type="submission" date="2014-09" db="EMBL/GenBank/DDBJ databases">
        <authorList>
            <person name="Magalhaes I.L.F."/>
            <person name="Oliveira U."/>
            <person name="Santos F.R."/>
            <person name="Vidigal T.H.D.A."/>
            <person name="Brescovit A.D."/>
            <person name="Santos A.J."/>
        </authorList>
    </citation>
    <scope>NUCLEOTIDE SEQUENCE</scope>
    <source>
        <tissue evidence="1">Shoot tissue taken approximately 20 cm above the soil surface</tissue>
    </source>
</reference>
<organism evidence="1">
    <name type="scientific">Arundo donax</name>
    <name type="common">Giant reed</name>
    <name type="synonym">Donax arundinaceus</name>
    <dbReference type="NCBI Taxonomy" id="35708"/>
    <lineage>
        <taxon>Eukaryota</taxon>
        <taxon>Viridiplantae</taxon>
        <taxon>Streptophyta</taxon>
        <taxon>Embryophyta</taxon>
        <taxon>Tracheophyta</taxon>
        <taxon>Spermatophyta</taxon>
        <taxon>Magnoliopsida</taxon>
        <taxon>Liliopsida</taxon>
        <taxon>Poales</taxon>
        <taxon>Poaceae</taxon>
        <taxon>PACMAD clade</taxon>
        <taxon>Arundinoideae</taxon>
        <taxon>Arundineae</taxon>
        <taxon>Arundo</taxon>
    </lineage>
</organism>
<dbReference type="EMBL" id="GBRH01236092">
    <property type="protein sequence ID" value="JAD61803.1"/>
    <property type="molecule type" value="Transcribed_RNA"/>
</dbReference>
<accession>A0A0A9BI25</accession>
<reference evidence="1" key="2">
    <citation type="journal article" date="2015" name="Data Brief">
        <title>Shoot transcriptome of the giant reed, Arundo donax.</title>
        <authorList>
            <person name="Barrero R.A."/>
            <person name="Guerrero F.D."/>
            <person name="Moolhuijzen P."/>
            <person name="Goolsby J.A."/>
            <person name="Tidwell J."/>
            <person name="Bellgard S.E."/>
            <person name="Bellgard M.I."/>
        </authorList>
    </citation>
    <scope>NUCLEOTIDE SEQUENCE</scope>
    <source>
        <tissue evidence="1">Shoot tissue taken approximately 20 cm above the soil surface</tissue>
    </source>
</reference>
<evidence type="ECO:0000313" key="1">
    <source>
        <dbReference type="EMBL" id="JAD61803.1"/>
    </source>
</evidence>